<evidence type="ECO:0000259" key="6">
    <source>
        <dbReference type="PROSITE" id="PS51795"/>
    </source>
</evidence>
<feature type="domain" description="FLZ-type" evidence="6">
    <location>
        <begin position="220"/>
        <end position="264"/>
    </location>
</feature>
<dbReference type="InterPro" id="IPR044593">
    <property type="entry name" value="FLZ8/MARD1"/>
</dbReference>
<evidence type="ECO:0000256" key="3">
    <source>
        <dbReference type="ARBA" id="ARBA00022771"/>
    </source>
</evidence>
<dbReference type="PROSITE" id="PS51795">
    <property type="entry name" value="ZF_FLZ"/>
    <property type="match status" value="1"/>
</dbReference>
<dbReference type="PANTHER" id="PTHR46443:SF15">
    <property type="entry name" value="ZF-FLZ DOMAIN-CONTAINING PROTEIN-RELATED"/>
    <property type="match status" value="1"/>
</dbReference>
<evidence type="ECO:0000256" key="4">
    <source>
        <dbReference type="PROSITE-ProRule" id="PRU01131"/>
    </source>
</evidence>
<protein>
    <submittedName>
        <fullName evidence="7">Zf-FLZ domain-containing protein</fullName>
    </submittedName>
</protein>
<dbReference type="PANTHER" id="PTHR46443">
    <property type="entry name" value="FCS-LIKE ZINC FINGER 8"/>
    <property type="match status" value="1"/>
</dbReference>
<sequence>MTTTQPPTKQISSFLSSPRFFNGFFMAKTPSEPQSSPTSVLDTKQLFSNFRNNPFQLSQNPVKPTKILDENKNPFEKFEFESENGIKLALEQENPTDSIRKPNAISRKVLLGSNLKVQIPSDPFSNGPDENSRDFGIKTRKMESPGQLTRTGSRTGSGSRRGSLDGMSLSEMELSEEYTRVITYGSNPKTTHIYDNCVVENCCDVVHSGPEPSPKSPWQSFLSFCHTCKKSLEDGCDIFMYRGEKAFCSEECRCKEMILDGLMNSEHPFS</sequence>
<feature type="compositionally biased region" description="Low complexity" evidence="5">
    <location>
        <begin position="149"/>
        <end position="166"/>
    </location>
</feature>
<comment type="caution">
    <text evidence="7">The sequence shown here is derived from an EMBL/GenBank/DDBJ whole genome shotgun (WGS) entry which is preliminary data.</text>
</comment>
<dbReference type="GO" id="GO:0008270">
    <property type="term" value="F:zinc ion binding"/>
    <property type="evidence" value="ECO:0007669"/>
    <property type="project" value="UniProtKB-KW"/>
</dbReference>
<name>A0A2U1PTP2_ARTAN</name>
<keyword evidence="2" id="KW-0479">Metal-binding</keyword>
<organism evidence="7 8">
    <name type="scientific">Artemisia annua</name>
    <name type="common">Sweet wormwood</name>
    <dbReference type="NCBI Taxonomy" id="35608"/>
    <lineage>
        <taxon>Eukaryota</taxon>
        <taxon>Viridiplantae</taxon>
        <taxon>Streptophyta</taxon>
        <taxon>Embryophyta</taxon>
        <taxon>Tracheophyta</taxon>
        <taxon>Spermatophyta</taxon>
        <taxon>Magnoliopsida</taxon>
        <taxon>eudicotyledons</taxon>
        <taxon>Gunneridae</taxon>
        <taxon>Pentapetalae</taxon>
        <taxon>asterids</taxon>
        <taxon>campanulids</taxon>
        <taxon>Asterales</taxon>
        <taxon>Asteraceae</taxon>
        <taxon>Asteroideae</taxon>
        <taxon>Anthemideae</taxon>
        <taxon>Artemisiinae</taxon>
        <taxon>Artemisia</taxon>
    </lineage>
</organism>
<keyword evidence="3" id="KW-0863">Zinc-finger</keyword>
<dbReference type="AlphaFoldDB" id="A0A2U1PTP2"/>
<dbReference type="Proteomes" id="UP000245207">
    <property type="component" value="Unassembled WGS sequence"/>
</dbReference>
<keyword evidence="8" id="KW-1185">Reference proteome</keyword>
<evidence type="ECO:0000256" key="1">
    <source>
        <dbReference type="ARBA" id="ARBA00009374"/>
    </source>
</evidence>
<gene>
    <name evidence="7" type="ORF">CTI12_AA113320</name>
</gene>
<dbReference type="OrthoDB" id="1902692at2759"/>
<proteinExistence type="inferred from homology"/>
<reference evidence="7 8" key="1">
    <citation type="journal article" date="2018" name="Mol. Plant">
        <title>The genome of Artemisia annua provides insight into the evolution of Asteraceae family and artemisinin biosynthesis.</title>
        <authorList>
            <person name="Shen Q."/>
            <person name="Zhang L."/>
            <person name="Liao Z."/>
            <person name="Wang S."/>
            <person name="Yan T."/>
            <person name="Shi P."/>
            <person name="Liu M."/>
            <person name="Fu X."/>
            <person name="Pan Q."/>
            <person name="Wang Y."/>
            <person name="Lv Z."/>
            <person name="Lu X."/>
            <person name="Zhang F."/>
            <person name="Jiang W."/>
            <person name="Ma Y."/>
            <person name="Chen M."/>
            <person name="Hao X."/>
            <person name="Li L."/>
            <person name="Tang Y."/>
            <person name="Lv G."/>
            <person name="Zhou Y."/>
            <person name="Sun X."/>
            <person name="Brodelius P.E."/>
            <person name="Rose J.K.C."/>
            <person name="Tang K."/>
        </authorList>
    </citation>
    <scope>NUCLEOTIDE SEQUENCE [LARGE SCALE GENOMIC DNA]</scope>
    <source>
        <strain evidence="8">cv. Huhao1</strain>
        <tissue evidence="7">Leaf</tissue>
    </source>
</reference>
<evidence type="ECO:0000256" key="5">
    <source>
        <dbReference type="SAM" id="MobiDB-lite"/>
    </source>
</evidence>
<evidence type="ECO:0000313" key="8">
    <source>
        <dbReference type="Proteomes" id="UP000245207"/>
    </source>
</evidence>
<feature type="zinc finger region" description="FLZ-type" evidence="4">
    <location>
        <begin position="220"/>
        <end position="264"/>
    </location>
</feature>
<keyword evidence="3" id="KW-0862">Zinc</keyword>
<evidence type="ECO:0000313" key="7">
    <source>
        <dbReference type="EMBL" id="PWA89103.1"/>
    </source>
</evidence>
<comment type="similarity">
    <text evidence="1">Belongs to the FLZ family.</text>
</comment>
<accession>A0A2U1PTP2</accession>
<dbReference type="STRING" id="35608.A0A2U1PTP2"/>
<dbReference type="EMBL" id="PKPP01000750">
    <property type="protein sequence ID" value="PWA89103.1"/>
    <property type="molecule type" value="Genomic_DNA"/>
</dbReference>
<dbReference type="Pfam" id="PF04570">
    <property type="entry name" value="zf-FLZ"/>
    <property type="match status" value="1"/>
</dbReference>
<evidence type="ECO:0000256" key="2">
    <source>
        <dbReference type="ARBA" id="ARBA00022723"/>
    </source>
</evidence>
<feature type="compositionally biased region" description="Basic and acidic residues" evidence="5">
    <location>
        <begin position="130"/>
        <end position="143"/>
    </location>
</feature>
<feature type="region of interest" description="Disordered" evidence="5">
    <location>
        <begin position="120"/>
        <end position="166"/>
    </location>
</feature>
<dbReference type="InterPro" id="IPR007650">
    <property type="entry name" value="Zf-FLZ_dom"/>
</dbReference>